<dbReference type="EMBL" id="BGPR01000142">
    <property type="protein sequence ID" value="GBL98787.1"/>
    <property type="molecule type" value="Genomic_DNA"/>
</dbReference>
<protein>
    <submittedName>
        <fullName evidence="1">Uncharacterized protein</fullName>
    </submittedName>
</protein>
<organism evidence="1 2">
    <name type="scientific">Araneus ventricosus</name>
    <name type="common">Orbweaver spider</name>
    <name type="synonym">Epeira ventricosa</name>
    <dbReference type="NCBI Taxonomy" id="182803"/>
    <lineage>
        <taxon>Eukaryota</taxon>
        <taxon>Metazoa</taxon>
        <taxon>Ecdysozoa</taxon>
        <taxon>Arthropoda</taxon>
        <taxon>Chelicerata</taxon>
        <taxon>Arachnida</taxon>
        <taxon>Araneae</taxon>
        <taxon>Araneomorphae</taxon>
        <taxon>Entelegynae</taxon>
        <taxon>Araneoidea</taxon>
        <taxon>Araneidae</taxon>
        <taxon>Araneus</taxon>
    </lineage>
</organism>
<comment type="caution">
    <text evidence="1">The sequence shown here is derived from an EMBL/GenBank/DDBJ whole genome shotgun (WGS) entry which is preliminary data.</text>
</comment>
<sequence>MRTFNAPINKCKGNKIPQNSNFKKESESGVFSKKFRTNADKRKKLQCFECGSYEHLRPQWPQIRSPKSEVNRIGGETDKSLLDPYMKIGKINGYSMPILRDTEATVDVF</sequence>
<dbReference type="Proteomes" id="UP000499080">
    <property type="component" value="Unassembled WGS sequence"/>
</dbReference>
<dbReference type="AlphaFoldDB" id="A0A4Y2C4U7"/>
<evidence type="ECO:0000313" key="1">
    <source>
        <dbReference type="EMBL" id="GBL98787.1"/>
    </source>
</evidence>
<proteinExistence type="predicted"/>
<name>A0A4Y2C4U7_ARAVE</name>
<evidence type="ECO:0000313" key="2">
    <source>
        <dbReference type="Proteomes" id="UP000499080"/>
    </source>
</evidence>
<keyword evidence="2" id="KW-1185">Reference proteome</keyword>
<accession>A0A4Y2C4U7</accession>
<reference evidence="1 2" key="1">
    <citation type="journal article" date="2019" name="Sci. Rep.">
        <title>Orb-weaving spider Araneus ventricosus genome elucidates the spidroin gene catalogue.</title>
        <authorList>
            <person name="Kono N."/>
            <person name="Nakamura H."/>
            <person name="Ohtoshi R."/>
            <person name="Moran D.A.P."/>
            <person name="Shinohara A."/>
            <person name="Yoshida Y."/>
            <person name="Fujiwara M."/>
            <person name="Mori M."/>
            <person name="Tomita M."/>
            <person name="Arakawa K."/>
        </authorList>
    </citation>
    <scope>NUCLEOTIDE SEQUENCE [LARGE SCALE GENOMIC DNA]</scope>
</reference>
<gene>
    <name evidence="1" type="ORF">AVEN_8666_1</name>
</gene>